<feature type="transmembrane region" description="Helical" evidence="6">
    <location>
        <begin position="84"/>
        <end position="104"/>
    </location>
</feature>
<dbReference type="RefSeq" id="WP_057771566.1">
    <property type="nucleotide sequence ID" value="NZ_CP042593.1"/>
</dbReference>
<evidence type="ECO:0000256" key="3">
    <source>
        <dbReference type="ARBA" id="ARBA00022692"/>
    </source>
</evidence>
<dbReference type="KEGG" id="bda:FSZ17_16030"/>
<sequence length="259" mass="28231">MIEVIFLILFIGATSVCGYFLKLLTKSGSIAALIVGLTVGLSFGVEGLLLLGFFFASSSFWSKYKRKNKINIENRHEKGSRRDWMQVAANGGTAAFISLLNIFFPDSIWIYGFSISIAAANSDTWASEIGSLSKRSPIYIRSFKRIEAGTSGAVSVLGTFAAICGAFSIVILANYFFHFSIGEMAIIFAFGFFGNVIDTLLGAFIQAVYKCEICGTEVEALHHCGAKTTHKRGVLIMNNDFVNFLSGFLAAFLGLLFIH</sequence>
<dbReference type="InterPro" id="IPR002794">
    <property type="entry name" value="DUF92_TMEM19"/>
</dbReference>
<dbReference type="STRING" id="1742359.GCA_001439625_02370"/>
<dbReference type="Proteomes" id="UP000321555">
    <property type="component" value="Chromosome"/>
</dbReference>
<feature type="transmembrane region" description="Helical" evidence="6">
    <location>
        <begin position="28"/>
        <end position="56"/>
    </location>
</feature>
<proteinExistence type="inferred from homology"/>
<feature type="transmembrane region" description="Helical" evidence="6">
    <location>
        <begin position="241"/>
        <end position="258"/>
    </location>
</feature>
<dbReference type="GO" id="GO:0016020">
    <property type="term" value="C:membrane"/>
    <property type="evidence" value="ECO:0007669"/>
    <property type="project" value="UniProtKB-SubCell"/>
</dbReference>
<organism evidence="7 8">
    <name type="scientific">Cytobacillus dafuensis</name>
    <name type="common">Bacillus dafuensis</name>
    <dbReference type="NCBI Taxonomy" id="1742359"/>
    <lineage>
        <taxon>Bacteria</taxon>
        <taxon>Bacillati</taxon>
        <taxon>Bacillota</taxon>
        <taxon>Bacilli</taxon>
        <taxon>Bacillales</taxon>
        <taxon>Bacillaceae</taxon>
        <taxon>Cytobacillus</taxon>
    </lineage>
</organism>
<dbReference type="OrthoDB" id="9808500at2"/>
<dbReference type="EMBL" id="CP042593">
    <property type="protein sequence ID" value="QED48634.1"/>
    <property type="molecule type" value="Genomic_DNA"/>
</dbReference>
<evidence type="ECO:0000256" key="5">
    <source>
        <dbReference type="ARBA" id="ARBA00023136"/>
    </source>
</evidence>
<reference evidence="8" key="1">
    <citation type="submission" date="2019-08" db="EMBL/GenBank/DDBJ databases">
        <authorList>
            <person name="Zheng X."/>
        </authorList>
    </citation>
    <scope>NUCLEOTIDE SEQUENCE [LARGE SCALE GENOMIC DNA]</scope>
    <source>
        <strain evidence="8">FJAT-25496</strain>
    </source>
</reference>
<comment type="subcellular location">
    <subcellularLocation>
        <location evidence="1">Membrane</location>
        <topology evidence="1">Multi-pass membrane protein</topology>
    </subcellularLocation>
</comment>
<keyword evidence="4 6" id="KW-1133">Transmembrane helix</keyword>
<feature type="transmembrane region" description="Helical" evidence="6">
    <location>
        <begin position="153"/>
        <end position="178"/>
    </location>
</feature>
<keyword evidence="3 6" id="KW-0812">Transmembrane</keyword>
<gene>
    <name evidence="7" type="ORF">FSZ17_16030</name>
</gene>
<evidence type="ECO:0000256" key="1">
    <source>
        <dbReference type="ARBA" id="ARBA00004141"/>
    </source>
</evidence>
<evidence type="ECO:0000313" key="8">
    <source>
        <dbReference type="Proteomes" id="UP000321555"/>
    </source>
</evidence>
<accession>A0A5B8Z6J4</accession>
<protein>
    <submittedName>
        <fullName evidence="7">DUF92 domain-containing protein</fullName>
    </submittedName>
</protein>
<evidence type="ECO:0000256" key="4">
    <source>
        <dbReference type="ARBA" id="ARBA00022989"/>
    </source>
</evidence>
<dbReference type="PANTHER" id="PTHR13353">
    <property type="entry name" value="TRANSMEMBRANE PROTEIN 19"/>
    <property type="match status" value="1"/>
</dbReference>
<dbReference type="Pfam" id="PF01940">
    <property type="entry name" value="DUF92"/>
    <property type="match status" value="1"/>
</dbReference>
<keyword evidence="8" id="KW-1185">Reference proteome</keyword>
<evidence type="ECO:0000313" key="7">
    <source>
        <dbReference type="EMBL" id="QED48634.1"/>
    </source>
</evidence>
<feature type="transmembrane region" description="Helical" evidence="6">
    <location>
        <begin position="184"/>
        <end position="205"/>
    </location>
</feature>
<dbReference type="PANTHER" id="PTHR13353:SF5">
    <property type="entry name" value="TRANSMEMBRANE PROTEIN 19"/>
    <property type="match status" value="1"/>
</dbReference>
<name>A0A5B8Z6J4_CYTDA</name>
<evidence type="ECO:0000256" key="2">
    <source>
        <dbReference type="ARBA" id="ARBA00009012"/>
    </source>
</evidence>
<dbReference type="AlphaFoldDB" id="A0A5B8Z6J4"/>
<keyword evidence="5 6" id="KW-0472">Membrane</keyword>
<comment type="similarity">
    <text evidence="2">Belongs to the TMEM19 family.</text>
</comment>
<evidence type="ECO:0000256" key="6">
    <source>
        <dbReference type="SAM" id="Phobius"/>
    </source>
</evidence>